<feature type="compositionally biased region" description="Polar residues" evidence="1">
    <location>
        <begin position="37"/>
        <end position="62"/>
    </location>
</feature>
<organism evidence="2 3">
    <name type="scientific">Chionoecetes opilio</name>
    <name type="common">Atlantic snow crab</name>
    <name type="synonym">Cancer opilio</name>
    <dbReference type="NCBI Taxonomy" id="41210"/>
    <lineage>
        <taxon>Eukaryota</taxon>
        <taxon>Metazoa</taxon>
        <taxon>Ecdysozoa</taxon>
        <taxon>Arthropoda</taxon>
        <taxon>Crustacea</taxon>
        <taxon>Multicrustacea</taxon>
        <taxon>Malacostraca</taxon>
        <taxon>Eumalacostraca</taxon>
        <taxon>Eucarida</taxon>
        <taxon>Decapoda</taxon>
        <taxon>Pleocyemata</taxon>
        <taxon>Brachyura</taxon>
        <taxon>Eubrachyura</taxon>
        <taxon>Majoidea</taxon>
        <taxon>Majidae</taxon>
        <taxon>Chionoecetes</taxon>
    </lineage>
</organism>
<feature type="region of interest" description="Disordered" evidence="1">
    <location>
        <begin position="1"/>
        <end position="77"/>
    </location>
</feature>
<feature type="compositionally biased region" description="Basic and acidic residues" evidence="1">
    <location>
        <begin position="18"/>
        <end position="34"/>
    </location>
</feature>
<evidence type="ECO:0000256" key="1">
    <source>
        <dbReference type="SAM" id="MobiDB-lite"/>
    </source>
</evidence>
<reference evidence="2" key="1">
    <citation type="submission" date="2020-07" db="EMBL/GenBank/DDBJ databases">
        <title>The High-quality genome of the commercially important snow crab, Chionoecetes opilio.</title>
        <authorList>
            <person name="Jeong J.-H."/>
            <person name="Ryu S."/>
        </authorList>
    </citation>
    <scope>NUCLEOTIDE SEQUENCE</scope>
    <source>
        <strain evidence="2">MADBK_172401_WGS</strain>
        <tissue evidence="2">Digestive gland</tissue>
    </source>
</reference>
<dbReference type="EMBL" id="JACEEZ010016041">
    <property type="protein sequence ID" value="KAG0718456.1"/>
    <property type="molecule type" value="Genomic_DNA"/>
</dbReference>
<dbReference type="Proteomes" id="UP000770661">
    <property type="component" value="Unassembled WGS sequence"/>
</dbReference>
<proteinExistence type="predicted"/>
<gene>
    <name evidence="2" type="ORF">GWK47_052397</name>
</gene>
<keyword evidence="3" id="KW-1185">Reference proteome</keyword>
<protein>
    <submittedName>
        <fullName evidence="2">Uncharacterized protein</fullName>
    </submittedName>
</protein>
<evidence type="ECO:0000313" key="3">
    <source>
        <dbReference type="Proteomes" id="UP000770661"/>
    </source>
</evidence>
<accession>A0A8J5CRT3</accession>
<evidence type="ECO:0000313" key="2">
    <source>
        <dbReference type="EMBL" id="KAG0718456.1"/>
    </source>
</evidence>
<comment type="caution">
    <text evidence="2">The sequence shown here is derived from an EMBL/GenBank/DDBJ whole genome shotgun (WGS) entry which is preliminary data.</text>
</comment>
<dbReference type="AlphaFoldDB" id="A0A8J5CRT3"/>
<name>A0A8J5CRT3_CHIOP</name>
<sequence length="146" mass="16332">MVPQQHPAVLCPTSTTLDKSDDFSENIRMRKDEASELSLSPNRTMANETAARTSPGGKTSVTPRRVPGTMPQPGQDCEVKVSVQDSNGSSGNKRHFVEAKFYNSRVIDFDGDYMHLDVKNTSVSNMVFKWQDYRDGRFQKLSISVN</sequence>